<dbReference type="PANTHER" id="PTHR43037:SF1">
    <property type="entry name" value="BLL1128 PROTEIN"/>
    <property type="match status" value="1"/>
</dbReference>
<dbReference type="InterPro" id="IPR010126">
    <property type="entry name" value="Esterase_phb"/>
</dbReference>
<dbReference type="GO" id="GO:0016787">
    <property type="term" value="F:hydrolase activity"/>
    <property type="evidence" value="ECO:0007669"/>
    <property type="project" value="UniProtKB-KW"/>
</dbReference>
<dbReference type="SUPFAM" id="SSF53474">
    <property type="entry name" value="alpha/beta-Hydrolases"/>
    <property type="match status" value="1"/>
</dbReference>
<dbReference type="GO" id="GO:0005576">
    <property type="term" value="C:extracellular region"/>
    <property type="evidence" value="ECO:0007669"/>
    <property type="project" value="InterPro"/>
</dbReference>
<evidence type="ECO:0000313" key="5">
    <source>
        <dbReference type="Proteomes" id="UP000245708"/>
    </source>
</evidence>
<dbReference type="NCBIfam" id="TIGR01840">
    <property type="entry name" value="esterase_phb"/>
    <property type="match status" value="1"/>
</dbReference>
<dbReference type="PANTHER" id="PTHR43037">
    <property type="entry name" value="UNNAMED PRODUCT-RELATED"/>
    <property type="match status" value="1"/>
</dbReference>
<sequence length="385" mass="40683">MTNPFTRGMARATDLTRSGKLTEATALIRSLLHPKSDPQKTDRAAEPDTIEGSFTRVDGMDPKKQTATGPALRKARKGLAETLRGIAAGGMPPRGAWAPVPVDLRAGAQFLSLTHSGPHGRRDYRLYVPAARPDAPMPLIVMLHGCTQTPEDFATGTGMNTLAEEFGCLVAWPAQPGGANAQKCWNWFRPEDQGRDRGEPALIAAIVQDILRDHPADPARVYAAGLSAGGAAAAILGAAYPDIFAAVGVHSGLPVGSAQDVPSAFAAMQGGAGAGDRRVRVPTIVFHGSADTTVHPANGKAVLAQAMQSGFDHTQVLVSESLAGGRSYRQTRHDDRSGRSMAEHWVINGAGHAWAGGNPSGSYTDPKGPDASREMLRFFLQHKRV</sequence>
<name>A0A316GK84_9RHOB</name>
<evidence type="ECO:0000256" key="2">
    <source>
        <dbReference type="ARBA" id="ARBA00022801"/>
    </source>
</evidence>
<evidence type="ECO:0000256" key="1">
    <source>
        <dbReference type="ARBA" id="ARBA00022729"/>
    </source>
</evidence>
<accession>A0A316GK84</accession>
<dbReference type="Gene3D" id="3.40.50.1820">
    <property type="entry name" value="alpha/beta hydrolase"/>
    <property type="match status" value="1"/>
</dbReference>
<dbReference type="InterPro" id="IPR029058">
    <property type="entry name" value="AB_hydrolase_fold"/>
</dbReference>
<evidence type="ECO:0000313" key="4">
    <source>
        <dbReference type="EMBL" id="PWK61465.1"/>
    </source>
</evidence>
<keyword evidence="5" id="KW-1185">Reference proteome</keyword>
<feature type="compositionally biased region" description="Basic and acidic residues" evidence="3">
    <location>
        <begin position="34"/>
        <end position="46"/>
    </location>
</feature>
<proteinExistence type="predicted"/>
<feature type="region of interest" description="Disordered" evidence="3">
    <location>
        <begin position="29"/>
        <end position="72"/>
    </location>
</feature>
<keyword evidence="2" id="KW-0378">Hydrolase</keyword>
<dbReference type="AlphaFoldDB" id="A0A316GK84"/>
<dbReference type="InterPro" id="IPR050955">
    <property type="entry name" value="Plant_Biomass_Hydrol_Est"/>
</dbReference>
<dbReference type="RefSeq" id="WP_109666418.1">
    <property type="nucleotide sequence ID" value="NZ_QGGW01000002.1"/>
</dbReference>
<dbReference type="Proteomes" id="UP000245708">
    <property type="component" value="Unassembled WGS sequence"/>
</dbReference>
<protein>
    <submittedName>
        <fullName evidence="4">Poly(Hydroxyalkanoate) depolymerase family esterase</fullName>
    </submittedName>
</protein>
<dbReference type="Pfam" id="PF10503">
    <property type="entry name" value="Esterase_PHB"/>
    <property type="match status" value="1"/>
</dbReference>
<dbReference type="OrthoDB" id="9767239at2"/>
<gene>
    <name evidence="4" type="ORF">C7455_102154</name>
</gene>
<organism evidence="4 5">
    <name type="scientific">Roseicyclus mahoneyensis</name>
    <dbReference type="NCBI Taxonomy" id="164332"/>
    <lineage>
        <taxon>Bacteria</taxon>
        <taxon>Pseudomonadati</taxon>
        <taxon>Pseudomonadota</taxon>
        <taxon>Alphaproteobacteria</taxon>
        <taxon>Rhodobacterales</taxon>
        <taxon>Roseobacteraceae</taxon>
        <taxon>Roseicyclus</taxon>
    </lineage>
</organism>
<comment type="caution">
    <text evidence="4">The sequence shown here is derived from an EMBL/GenBank/DDBJ whole genome shotgun (WGS) entry which is preliminary data.</text>
</comment>
<evidence type="ECO:0000256" key="3">
    <source>
        <dbReference type="SAM" id="MobiDB-lite"/>
    </source>
</evidence>
<reference evidence="4 5" key="1">
    <citation type="submission" date="2018-05" db="EMBL/GenBank/DDBJ databases">
        <title>Genomic Encyclopedia of Type Strains, Phase IV (KMG-IV): sequencing the most valuable type-strain genomes for metagenomic binning, comparative biology and taxonomic classification.</title>
        <authorList>
            <person name="Goeker M."/>
        </authorList>
    </citation>
    <scope>NUCLEOTIDE SEQUENCE [LARGE SCALE GENOMIC DNA]</scope>
    <source>
        <strain evidence="4 5">DSM 16097</strain>
    </source>
</reference>
<keyword evidence="1" id="KW-0732">Signal</keyword>
<dbReference type="EMBL" id="QGGW01000002">
    <property type="protein sequence ID" value="PWK61465.1"/>
    <property type="molecule type" value="Genomic_DNA"/>
</dbReference>